<dbReference type="KEGG" id="llp:GH975_08810"/>
<dbReference type="AlphaFoldDB" id="A0A5Q2QE66"/>
<evidence type="ECO:0000259" key="1">
    <source>
        <dbReference type="PROSITE" id="PS51502"/>
    </source>
</evidence>
<gene>
    <name evidence="2" type="ORF">GH975_08810</name>
</gene>
<sequence length="63" mass="6965">MSSPNRADSSAAVARFDDWAALARYQDHPQHQTQGRQLLAALINPDTDLLVFDLDTGDDRAKP</sequence>
<protein>
    <recommendedName>
        <fullName evidence="1">Stress-response A/B barrel domain-containing protein</fullName>
    </recommendedName>
</protein>
<name>A0A5Q2QE66_9GAMM</name>
<dbReference type="Gene3D" id="3.30.70.100">
    <property type="match status" value="1"/>
</dbReference>
<dbReference type="InterPro" id="IPR011008">
    <property type="entry name" value="Dimeric_a/b-barrel"/>
</dbReference>
<dbReference type="OrthoDB" id="6637496at2"/>
<dbReference type="InterPro" id="IPR013097">
    <property type="entry name" value="Dabb"/>
</dbReference>
<dbReference type="EMBL" id="CP045871">
    <property type="protein sequence ID" value="QGG80661.1"/>
    <property type="molecule type" value="Genomic_DNA"/>
</dbReference>
<accession>A0A5Q2QE66</accession>
<reference evidence="2 3" key="1">
    <citation type="submission" date="2019-11" db="EMBL/GenBank/DDBJ databases">
        <authorList>
            <person name="Khan S.A."/>
            <person name="Jeon C.O."/>
            <person name="Chun B.H."/>
        </authorList>
    </citation>
    <scope>NUCLEOTIDE SEQUENCE [LARGE SCALE GENOMIC DNA]</scope>
    <source>
        <strain evidence="2 3">IMCC 1097</strain>
    </source>
</reference>
<dbReference type="PROSITE" id="PS51502">
    <property type="entry name" value="S_R_A_B_BARREL"/>
    <property type="match status" value="1"/>
</dbReference>
<dbReference type="SUPFAM" id="SSF54909">
    <property type="entry name" value="Dimeric alpha+beta barrel"/>
    <property type="match status" value="1"/>
</dbReference>
<evidence type="ECO:0000313" key="3">
    <source>
        <dbReference type="Proteomes" id="UP000388235"/>
    </source>
</evidence>
<evidence type="ECO:0000313" key="2">
    <source>
        <dbReference type="EMBL" id="QGG80661.1"/>
    </source>
</evidence>
<organism evidence="2 3">
    <name type="scientific">Litorivicinus lipolyticus</name>
    <dbReference type="NCBI Taxonomy" id="418701"/>
    <lineage>
        <taxon>Bacteria</taxon>
        <taxon>Pseudomonadati</taxon>
        <taxon>Pseudomonadota</taxon>
        <taxon>Gammaproteobacteria</taxon>
        <taxon>Oceanospirillales</taxon>
        <taxon>Litorivicinaceae</taxon>
        <taxon>Litorivicinus</taxon>
    </lineage>
</organism>
<keyword evidence="3" id="KW-1185">Reference proteome</keyword>
<feature type="domain" description="Stress-response A/B barrel" evidence="1">
    <location>
        <begin position="1"/>
        <end position="54"/>
    </location>
</feature>
<dbReference type="Proteomes" id="UP000388235">
    <property type="component" value="Chromosome"/>
</dbReference>
<proteinExistence type="predicted"/>